<comment type="caution">
    <text evidence="2">The sequence shown here is derived from an EMBL/GenBank/DDBJ whole genome shotgun (WGS) entry which is preliminary data.</text>
</comment>
<dbReference type="EMBL" id="JBHSKT010000004">
    <property type="protein sequence ID" value="MFC5270518.1"/>
    <property type="molecule type" value="Genomic_DNA"/>
</dbReference>
<proteinExistence type="predicted"/>
<gene>
    <name evidence="2" type="ORF">ACFPIB_07855</name>
</gene>
<accession>A0ABW0E827</accession>
<evidence type="ECO:0000313" key="3">
    <source>
        <dbReference type="Proteomes" id="UP001596161"/>
    </source>
</evidence>
<evidence type="ECO:0000259" key="1">
    <source>
        <dbReference type="Pfam" id="PF19780"/>
    </source>
</evidence>
<organism evidence="2 3">
    <name type="scientific">Adhaeribacter terreus</name>
    <dbReference type="NCBI Taxonomy" id="529703"/>
    <lineage>
        <taxon>Bacteria</taxon>
        <taxon>Pseudomonadati</taxon>
        <taxon>Bacteroidota</taxon>
        <taxon>Cytophagia</taxon>
        <taxon>Cytophagales</taxon>
        <taxon>Hymenobacteraceae</taxon>
        <taxon>Adhaeribacter</taxon>
    </lineage>
</organism>
<feature type="domain" description="DUF6265" evidence="1">
    <location>
        <begin position="32"/>
        <end position="139"/>
    </location>
</feature>
<sequence>MKLKPISMLTFTFMLALCSWNNPQNPDIDKASWLAGTWQNKSEKMFETWKKVSDTEFAGKSYMLRKNDTLVFETIRLIQKLEGLAYIPKVRNQNKNQPVEFLQKKVTETELVFENPKHDFPQVIAYKLINPDSLVAEISASKNGKVRKQTFAMKRLK</sequence>
<dbReference type="InterPro" id="IPR046232">
    <property type="entry name" value="DUF6265"/>
</dbReference>
<dbReference type="Proteomes" id="UP001596161">
    <property type="component" value="Unassembled WGS sequence"/>
</dbReference>
<dbReference type="Pfam" id="PF19780">
    <property type="entry name" value="DUF6265"/>
    <property type="match status" value="1"/>
</dbReference>
<keyword evidence="3" id="KW-1185">Reference proteome</keyword>
<protein>
    <submittedName>
        <fullName evidence="2">DUF6265 family protein</fullName>
    </submittedName>
</protein>
<reference evidence="3" key="1">
    <citation type="journal article" date="2019" name="Int. J. Syst. Evol. Microbiol.">
        <title>The Global Catalogue of Microorganisms (GCM) 10K type strain sequencing project: providing services to taxonomists for standard genome sequencing and annotation.</title>
        <authorList>
            <consortium name="The Broad Institute Genomics Platform"/>
            <consortium name="The Broad Institute Genome Sequencing Center for Infectious Disease"/>
            <person name="Wu L."/>
            <person name="Ma J."/>
        </authorList>
    </citation>
    <scope>NUCLEOTIDE SEQUENCE [LARGE SCALE GENOMIC DNA]</scope>
    <source>
        <strain evidence="3">KACC 12602</strain>
    </source>
</reference>
<dbReference type="RefSeq" id="WP_378016888.1">
    <property type="nucleotide sequence ID" value="NZ_JBHSKT010000004.1"/>
</dbReference>
<evidence type="ECO:0000313" key="2">
    <source>
        <dbReference type="EMBL" id="MFC5270518.1"/>
    </source>
</evidence>
<name>A0ABW0E827_9BACT</name>